<sequence>MLSGWPSLPWSSLFLNRGSWSCLMISSFSASSAMLDLSRGTPPSDPKVAAMLAGRGSSKQLRRKRPFQEACDELGCPRFPGMLAVGCVCDDHPRWQFRQADDRRSLIAAWATD</sequence>
<evidence type="ECO:0000313" key="2">
    <source>
        <dbReference type="Proteomes" id="UP001055439"/>
    </source>
</evidence>
<proteinExistence type="predicted"/>
<name>A0A9E7GZ20_9LILI</name>
<dbReference type="EMBL" id="CP097509">
    <property type="protein sequence ID" value="URE21733.1"/>
    <property type="molecule type" value="Genomic_DNA"/>
</dbReference>
<accession>A0A9E7GZ20</accession>
<gene>
    <name evidence="1" type="ORF">MUK42_03567</name>
</gene>
<organism evidence="1 2">
    <name type="scientific">Musa troglodytarum</name>
    <name type="common">fe'i banana</name>
    <dbReference type="NCBI Taxonomy" id="320322"/>
    <lineage>
        <taxon>Eukaryota</taxon>
        <taxon>Viridiplantae</taxon>
        <taxon>Streptophyta</taxon>
        <taxon>Embryophyta</taxon>
        <taxon>Tracheophyta</taxon>
        <taxon>Spermatophyta</taxon>
        <taxon>Magnoliopsida</taxon>
        <taxon>Liliopsida</taxon>
        <taxon>Zingiberales</taxon>
        <taxon>Musaceae</taxon>
        <taxon>Musa</taxon>
    </lineage>
</organism>
<dbReference type="Proteomes" id="UP001055439">
    <property type="component" value="Chromosome 7"/>
</dbReference>
<dbReference type="OrthoDB" id="10496163at2759"/>
<protein>
    <submittedName>
        <fullName evidence="1">Uncharacterized protein</fullName>
    </submittedName>
</protein>
<reference evidence="1" key="1">
    <citation type="submission" date="2022-05" db="EMBL/GenBank/DDBJ databases">
        <title>The Musa troglodytarum L. genome provides insights into the mechanism of non-climacteric behaviour and enrichment of carotenoids.</title>
        <authorList>
            <person name="Wang J."/>
        </authorList>
    </citation>
    <scope>NUCLEOTIDE SEQUENCE</scope>
    <source>
        <tissue evidence="1">Leaf</tissue>
    </source>
</reference>
<keyword evidence="2" id="KW-1185">Reference proteome</keyword>
<dbReference type="AlphaFoldDB" id="A0A9E7GZ20"/>
<evidence type="ECO:0000313" key="1">
    <source>
        <dbReference type="EMBL" id="URE21733.1"/>
    </source>
</evidence>